<evidence type="ECO:0000313" key="1">
    <source>
        <dbReference type="EMBL" id="KUJ79295.1"/>
    </source>
</evidence>
<organism evidence="1 2">
    <name type="scientific">Ruegeria profundi</name>
    <dbReference type="NCBI Taxonomy" id="1685378"/>
    <lineage>
        <taxon>Bacteria</taxon>
        <taxon>Pseudomonadati</taxon>
        <taxon>Pseudomonadota</taxon>
        <taxon>Alphaproteobacteria</taxon>
        <taxon>Rhodobacterales</taxon>
        <taxon>Roseobacteraceae</taxon>
        <taxon>Ruegeria</taxon>
    </lineage>
</organism>
<comment type="caution">
    <text evidence="1">The sequence shown here is derived from an EMBL/GenBank/DDBJ whole genome shotgun (WGS) entry which is preliminary data.</text>
</comment>
<reference evidence="2" key="1">
    <citation type="submission" date="2015-12" db="EMBL/GenBank/DDBJ databases">
        <authorList>
            <person name="Zhang G."/>
            <person name="Stingl U."/>
        </authorList>
    </citation>
    <scope>NUCLEOTIDE SEQUENCE [LARGE SCALE GENOMIC DNA]</scope>
    <source>
        <strain evidence="2">ZGT108</strain>
    </source>
</reference>
<protein>
    <recommendedName>
        <fullName evidence="3">Dihydroorotate dehydrogenase</fullName>
    </recommendedName>
</protein>
<accession>A0A0X3TU86</accession>
<dbReference type="STRING" id="1685378.AVO44_08670"/>
<dbReference type="AlphaFoldDB" id="A0A0X3TU86"/>
<proteinExistence type="predicted"/>
<name>A0A0X3TU86_9RHOB</name>
<evidence type="ECO:0008006" key="3">
    <source>
        <dbReference type="Google" id="ProtNLM"/>
    </source>
</evidence>
<gene>
    <name evidence="1" type="ORF">AVO44_08670</name>
</gene>
<dbReference type="Proteomes" id="UP000053690">
    <property type="component" value="Unassembled WGS sequence"/>
</dbReference>
<keyword evidence="2" id="KW-1185">Reference proteome</keyword>
<evidence type="ECO:0000313" key="2">
    <source>
        <dbReference type="Proteomes" id="UP000053690"/>
    </source>
</evidence>
<sequence length="117" mass="12817">MAEDEMDLDQLLAKARQTRPDLPDDLAVRIVTDAETVRLDRLKPESSSRRSVWMRMLDGIGGWQSMGGLVAASAAGVWIGWSAPDFLPDPAAIIYPQENSFVVADLGLDALFLEDAE</sequence>
<dbReference type="EMBL" id="LQBP01000004">
    <property type="protein sequence ID" value="KUJ79295.1"/>
    <property type="molecule type" value="Genomic_DNA"/>
</dbReference>